<evidence type="ECO:0000313" key="4">
    <source>
        <dbReference type="Proteomes" id="UP000677082"/>
    </source>
</evidence>
<dbReference type="EMBL" id="BOQN01000047">
    <property type="protein sequence ID" value="GIM91347.1"/>
    <property type="molecule type" value="Genomic_DNA"/>
</dbReference>
<dbReference type="GO" id="GO:0004553">
    <property type="term" value="F:hydrolase activity, hydrolyzing O-glycosyl compounds"/>
    <property type="evidence" value="ECO:0007669"/>
    <property type="project" value="InterPro"/>
</dbReference>
<keyword evidence="4" id="KW-1185">Reference proteome</keyword>
<reference evidence="3 4" key="1">
    <citation type="submission" date="2021-03" db="EMBL/GenBank/DDBJ databases">
        <title>Whole genome shotgun sequence of Actinoplanes toevensis NBRC 105298.</title>
        <authorList>
            <person name="Komaki H."/>
            <person name="Tamura T."/>
        </authorList>
    </citation>
    <scope>NUCLEOTIDE SEQUENCE [LARGE SCALE GENOMIC DNA]</scope>
    <source>
        <strain evidence="3 4">NBRC 105298</strain>
    </source>
</reference>
<dbReference type="SMART" id="SM00637">
    <property type="entry name" value="CBD_II"/>
    <property type="match status" value="1"/>
</dbReference>
<gene>
    <name evidence="3" type="ORF">Ato02nite_031400</name>
</gene>
<proteinExistence type="predicted"/>
<dbReference type="PROSITE" id="PS51173">
    <property type="entry name" value="CBM2"/>
    <property type="match status" value="1"/>
</dbReference>
<comment type="caution">
    <text evidence="3">The sequence shown here is derived from an EMBL/GenBank/DDBJ whole genome shotgun (WGS) entry which is preliminary data.</text>
</comment>
<dbReference type="InterPro" id="IPR012291">
    <property type="entry name" value="CBM2_carb-bd_dom_sf"/>
</dbReference>
<feature type="compositionally biased region" description="Low complexity" evidence="1">
    <location>
        <begin position="67"/>
        <end position="79"/>
    </location>
</feature>
<feature type="region of interest" description="Disordered" evidence="1">
    <location>
        <begin position="1"/>
        <end position="81"/>
    </location>
</feature>
<evidence type="ECO:0000256" key="1">
    <source>
        <dbReference type="SAM" id="MobiDB-lite"/>
    </source>
</evidence>
<dbReference type="Pfam" id="PF00553">
    <property type="entry name" value="CBM_2"/>
    <property type="match status" value="1"/>
</dbReference>
<dbReference type="AlphaFoldDB" id="A0A919TA84"/>
<name>A0A919TA84_9ACTN</name>
<dbReference type="Gene3D" id="2.60.40.290">
    <property type="match status" value="1"/>
</dbReference>
<dbReference type="SUPFAM" id="SSF49384">
    <property type="entry name" value="Carbohydrate-binding domain"/>
    <property type="match status" value="1"/>
</dbReference>
<dbReference type="InterPro" id="IPR008965">
    <property type="entry name" value="CBM2/CBM3_carb-bd_dom_sf"/>
</dbReference>
<organism evidence="3 4">
    <name type="scientific">Paractinoplanes toevensis</name>
    <dbReference type="NCBI Taxonomy" id="571911"/>
    <lineage>
        <taxon>Bacteria</taxon>
        <taxon>Bacillati</taxon>
        <taxon>Actinomycetota</taxon>
        <taxon>Actinomycetes</taxon>
        <taxon>Micromonosporales</taxon>
        <taxon>Micromonosporaceae</taxon>
        <taxon>Paractinoplanes</taxon>
    </lineage>
</organism>
<protein>
    <recommendedName>
        <fullName evidence="2">CBM2 domain-containing protein</fullName>
    </recommendedName>
</protein>
<evidence type="ECO:0000259" key="2">
    <source>
        <dbReference type="PROSITE" id="PS51173"/>
    </source>
</evidence>
<dbReference type="Proteomes" id="UP000677082">
    <property type="component" value="Unassembled WGS sequence"/>
</dbReference>
<accession>A0A919TA84</accession>
<dbReference type="GO" id="GO:0005975">
    <property type="term" value="P:carbohydrate metabolic process"/>
    <property type="evidence" value="ECO:0007669"/>
    <property type="project" value="InterPro"/>
</dbReference>
<sequence length="179" mass="18490">MSVLILRSVPGRSEPSSLPPPEPAFTLPGVTSGPQIPVSLLPSTPTDSPARSADVEKASKTVPPGDPTADPQPTTAPPGVTGTYRVLNSYPDSFIGEVLIRNDTGAGRSWTVSLRYPGTLVTSWLESLPQPTLVQRGTSYTWTSSVPLAAGSTGSLRFHFQLSGSAGPEGCTVNGSACG</sequence>
<feature type="domain" description="CBM2" evidence="2">
    <location>
        <begin position="73"/>
        <end position="179"/>
    </location>
</feature>
<dbReference type="InterPro" id="IPR001919">
    <property type="entry name" value="CBD2"/>
</dbReference>
<evidence type="ECO:0000313" key="3">
    <source>
        <dbReference type="EMBL" id="GIM91347.1"/>
    </source>
</evidence>
<dbReference type="RefSeq" id="WP_213007253.1">
    <property type="nucleotide sequence ID" value="NZ_BOQN01000047.1"/>
</dbReference>
<dbReference type="GO" id="GO:0030247">
    <property type="term" value="F:polysaccharide binding"/>
    <property type="evidence" value="ECO:0007669"/>
    <property type="project" value="UniProtKB-UniRule"/>
</dbReference>